<dbReference type="InterPro" id="IPR036388">
    <property type="entry name" value="WH-like_DNA-bd_sf"/>
</dbReference>
<dbReference type="PANTHER" id="PTHR37318:SF1">
    <property type="entry name" value="BSL7504 PROTEIN"/>
    <property type="match status" value="1"/>
</dbReference>
<dbReference type="AlphaFoldDB" id="A0A929WXY4"/>
<dbReference type="InterPro" id="IPR027395">
    <property type="entry name" value="WH_DNA-bd_dom"/>
</dbReference>
<dbReference type="RefSeq" id="WP_296089940.1">
    <property type="nucleotide sequence ID" value="NZ_CAUSTY010000026.1"/>
</dbReference>
<dbReference type="Gene3D" id="1.10.10.10">
    <property type="entry name" value="Winged helix-like DNA-binding domain superfamily/Winged helix DNA-binding domain"/>
    <property type="match status" value="1"/>
</dbReference>
<sequence length="97" mass="10719">MLPELDPLLHSQLRLAVISLLSNVVEADFVYLKEKTQATAGNLSVQIEKLGAADYIHVEKTFAGKKPRTVCRLTSKGKQAFEAYVQALQSYISTLNP</sequence>
<evidence type="ECO:0000313" key="3">
    <source>
        <dbReference type="Proteomes" id="UP000704068"/>
    </source>
</evidence>
<dbReference type="Pfam" id="PF13601">
    <property type="entry name" value="HTH_34"/>
    <property type="match status" value="1"/>
</dbReference>
<protein>
    <submittedName>
        <fullName evidence="2">Transcriptional regulator</fullName>
    </submittedName>
</protein>
<comment type="caution">
    <text evidence="2">The sequence shown here is derived from an EMBL/GenBank/DDBJ whole genome shotgun (WGS) entry which is preliminary data.</text>
</comment>
<dbReference type="EMBL" id="JABZGR010000021">
    <property type="protein sequence ID" value="MBF0970750.1"/>
    <property type="molecule type" value="Genomic_DNA"/>
</dbReference>
<proteinExistence type="predicted"/>
<evidence type="ECO:0000313" key="2">
    <source>
        <dbReference type="EMBL" id="MBF0970750.1"/>
    </source>
</evidence>
<reference evidence="2" key="1">
    <citation type="submission" date="2020-04" db="EMBL/GenBank/DDBJ databases">
        <title>Deep metagenomics examines the oral microbiome during advanced dental caries in children, revealing novel taxa and co-occurrences with host molecules.</title>
        <authorList>
            <person name="Baker J.L."/>
            <person name="Morton J.T."/>
            <person name="Dinis M."/>
            <person name="Alvarez R."/>
            <person name="Tran N.C."/>
            <person name="Knight R."/>
            <person name="Edlund A."/>
        </authorList>
    </citation>
    <scope>NUCLEOTIDE SEQUENCE</scope>
    <source>
        <strain evidence="2">JCVI_34_bin.1</strain>
    </source>
</reference>
<dbReference type="SUPFAM" id="SSF46785">
    <property type="entry name" value="Winged helix' DNA-binding domain"/>
    <property type="match status" value="1"/>
</dbReference>
<dbReference type="PANTHER" id="PTHR37318">
    <property type="entry name" value="BSL7504 PROTEIN"/>
    <property type="match status" value="1"/>
</dbReference>
<dbReference type="InterPro" id="IPR036390">
    <property type="entry name" value="WH_DNA-bd_sf"/>
</dbReference>
<feature type="domain" description="Winged helix DNA-binding" evidence="1">
    <location>
        <begin position="13"/>
        <end position="92"/>
    </location>
</feature>
<evidence type="ECO:0000259" key="1">
    <source>
        <dbReference type="Pfam" id="PF13601"/>
    </source>
</evidence>
<dbReference type="Proteomes" id="UP000704068">
    <property type="component" value="Unassembled WGS sequence"/>
</dbReference>
<gene>
    <name evidence="2" type="ORF">HXK21_06885</name>
</gene>
<name>A0A929WXY4_9BACT</name>
<accession>A0A929WXY4</accession>
<organism evidence="2 3">
    <name type="scientific">Alloprevotella tannerae</name>
    <dbReference type="NCBI Taxonomy" id="76122"/>
    <lineage>
        <taxon>Bacteria</taxon>
        <taxon>Pseudomonadati</taxon>
        <taxon>Bacteroidota</taxon>
        <taxon>Bacteroidia</taxon>
        <taxon>Bacteroidales</taxon>
        <taxon>Prevotellaceae</taxon>
        <taxon>Alloprevotella</taxon>
    </lineage>
</organism>